<dbReference type="Pfam" id="PF00689">
    <property type="entry name" value="Cation_ATPase_C"/>
    <property type="match status" value="1"/>
</dbReference>
<keyword evidence="4 10" id="KW-0812">Transmembrane</keyword>
<dbReference type="SUPFAM" id="SSF81665">
    <property type="entry name" value="Calcium ATPase, transmembrane domain M"/>
    <property type="match status" value="1"/>
</dbReference>
<evidence type="ECO:0000256" key="4">
    <source>
        <dbReference type="ARBA" id="ARBA00022692"/>
    </source>
</evidence>
<organism evidence="12 13">
    <name type="scientific">Candidatus Sulfobium mesophilum</name>
    <dbReference type="NCBI Taxonomy" id="2016548"/>
    <lineage>
        <taxon>Bacteria</taxon>
        <taxon>Pseudomonadati</taxon>
        <taxon>Nitrospirota</taxon>
        <taxon>Nitrospiria</taxon>
        <taxon>Nitrospirales</taxon>
        <taxon>Nitrospiraceae</taxon>
        <taxon>Candidatus Sulfobium</taxon>
    </lineage>
</organism>
<dbReference type="GO" id="GO:0005886">
    <property type="term" value="C:plasma membrane"/>
    <property type="evidence" value="ECO:0007669"/>
    <property type="project" value="UniProtKB-SubCell"/>
</dbReference>
<dbReference type="FunFam" id="3.40.50.1000:FF:000028">
    <property type="entry name" value="Calcium-transporting P-type ATPase, putative"/>
    <property type="match status" value="1"/>
</dbReference>
<keyword evidence="5" id="KW-0547">Nucleotide-binding</keyword>
<keyword evidence="12" id="KW-0378">Hydrolase</keyword>
<evidence type="ECO:0000256" key="10">
    <source>
        <dbReference type="SAM" id="Phobius"/>
    </source>
</evidence>
<dbReference type="PRINTS" id="PR00121">
    <property type="entry name" value="NAKATPASE"/>
</dbReference>
<dbReference type="PANTHER" id="PTHR43294:SF21">
    <property type="entry name" value="CATION TRANSPORTING ATPASE"/>
    <property type="match status" value="1"/>
</dbReference>
<dbReference type="Pfam" id="PF08282">
    <property type="entry name" value="Hydrolase_3"/>
    <property type="match status" value="1"/>
</dbReference>
<dbReference type="InterPro" id="IPR059000">
    <property type="entry name" value="ATPase_P-type_domA"/>
</dbReference>
<evidence type="ECO:0000256" key="1">
    <source>
        <dbReference type="ARBA" id="ARBA00004651"/>
    </source>
</evidence>
<name>A0A2U3QDV8_9BACT</name>
<keyword evidence="3" id="KW-1003">Cell membrane</keyword>
<evidence type="ECO:0000256" key="7">
    <source>
        <dbReference type="ARBA" id="ARBA00022967"/>
    </source>
</evidence>
<feature type="transmembrane region" description="Helical" evidence="10">
    <location>
        <begin position="865"/>
        <end position="881"/>
    </location>
</feature>
<dbReference type="InterPro" id="IPR023299">
    <property type="entry name" value="ATPase_P-typ_cyto_dom_N"/>
</dbReference>
<comment type="similarity">
    <text evidence="2">Belongs to the cation transport ATPase (P-type) (TC 3.A.3) family. Type IIA subfamily.</text>
</comment>
<dbReference type="SMART" id="SM00831">
    <property type="entry name" value="Cation_ATPase_N"/>
    <property type="match status" value="1"/>
</dbReference>
<dbReference type="NCBIfam" id="TIGR01494">
    <property type="entry name" value="ATPase_P-type"/>
    <property type="match status" value="2"/>
</dbReference>
<comment type="subcellular location">
    <subcellularLocation>
        <location evidence="1">Cell membrane</location>
        <topology evidence="1">Multi-pass membrane protein</topology>
    </subcellularLocation>
</comment>
<evidence type="ECO:0000256" key="6">
    <source>
        <dbReference type="ARBA" id="ARBA00022840"/>
    </source>
</evidence>
<keyword evidence="6" id="KW-0067">ATP-binding</keyword>
<dbReference type="InterPro" id="IPR044492">
    <property type="entry name" value="P_typ_ATPase_HD_dom"/>
</dbReference>
<dbReference type="InterPro" id="IPR001757">
    <property type="entry name" value="P_typ_ATPase"/>
</dbReference>
<sequence length="891" mass="96971">MKISSLSKEDALRQLVSSENGLSEAEAAKRLSENGLNEISAVARTPLFLKFLGQFTHFLAILLWIGAGLSFLSAYLHPGEGMSTLGGAIIGVILINAVFTFIQEFRAEKALEALKKLLPMYVQTIREGVEKEIPAREIVPGDIIMLAEGDMIPADARLIESSTLKVNNASLTGESEASLRDHMPAQDELLESPNIVFAGTAVTSGSGKALVFATGMGTEFGRIAHLTSAVEPSLSPLQKEIVKATRLVATIAALVGIFFFGLGLFIGRSFWENFIFAIGITVALIPEGMLPTVTLSLAMASQRMAKRKALIKSLSSAETLGCVTVVCTDKTGTLTQNRMTASKIWKDDQVIDARDHGLLAGDMLLQTALLCNNARFAENEYKGDPTEAALLKLGRESIGGISSQRIAEIPFDSERKRMTTLCKVADIGYVFTKGAMESILPLCSRSLVGGAQQQMDDMFRQKATEACHQLMDMGLRVLAFAYKEYKGQGDRDKGTGKEILHAADPQSLEADLVFAGLIGLEDPPRPEVPDAIRKCHAAGIKVIMITGDGSRTALAIAREIELVRGEAVVVEGTEFMKMDDGELRKKLAAKELIFARMTPKHKMRVVSILQEEGERVAVTGDGVNDAPALKKADIGISMGVAGTDVAKEAADMILLDDNFATIVSAVEEGRAVYENIRKFITYIFTSNIPEAVPYLAYILLKIPLPLTIMQILAVDLGTDMLPALALGTERPTPSVMKQPPRSRDKRLLDFSVISRAYLFLGPIEAVACMFGFFYVMYEGGWHWGTMLQPDNILYMQATTACLTAIVISQAGNVFACRSSGESVFGLGLLKNRMIFMGIGFELCLQLFIVYTPWGNSIFSSAPISLHIWLILLPFAFLLFFADELRKTLTRS</sequence>
<dbReference type="Pfam" id="PF13246">
    <property type="entry name" value="Cation_ATPase"/>
    <property type="match status" value="1"/>
</dbReference>
<evidence type="ECO:0000313" key="12">
    <source>
        <dbReference type="EMBL" id="SPP99607.1"/>
    </source>
</evidence>
<dbReference type="SFLD" id="SFLDF00027">
    <property type="entry name" value="p-type_atpase"/>
    <property type="match status" value="1"/>
</dbReference>
<dbReference type="InterPro" id="IPR004014">
    <property type="entry name" value="ATPase_P-typ_cation-transptr_N"/>
</dbReference>
<dbReference type="Gene3D" id="3.40.50.1000">
    <property type="entry name" value="HAD superfamily/HAD-like"/>
    <property type="match status" value="1"/>
</dbReference>
<dbReference type="Pfam" id="PF00122">
    <property type="entry name" value="E1-E2_ATPase"/>
    <property type="match status" value="1"/>
</dbReference>
<dbReference type="InterPro" id="IPR006068">
    <property type="entry name" value="ATPase_P-typ_cation-transptr_C"/>
</dbReference>
<feature type="transmembrane region" description="Helical" evidence="10">
    <location>
        <begin position="747"/>
        <end position="773"/>
    </location>
</feature>
<evidence type="ECO:0000256" key="8">
    <source>
        <dbReference type="ARBA" id="ARBA00022989"/>
    </source>
</evidence>
<evidence type="ECO:0000256" key="5">
    <source>
        <dbReference type="ARBA" id="ARBA00022741"/>
    </source>
</evidence>
<keyword evidence="8 10" id="KW-1133">Transmembrane helix</keyword>
<dbReference type="Pfam" id="PF00690">
    <property type="entry name" value="Cation_ATPase_N"/>
    <property type="match status" value="1"/>
</dbReference>
<evidence type="ECO:0000256" key="2">
    <source>
        <dbReference type="ARBA" id="ARBA00005675"/>
    </source>
</evidence>
<dbReference type="OrthoDB" id="9759222at2"/>
<keyword evidence="9 10" id="KW-0472">Membrane</keyword>
<dbReference type="GO" id="GO:0005524">
    <property type="term" value="F:ATP binding"/>
    <property type="evidence" value="ECO:0007669"/>
    <property type="project" value="UniProtKB-KW"/>
</dbReference>
<feature type="transmembrane region" description="Helical" evidence="10">
    <location>
        <begin position="834"/>
        <end position="853"/>
    </location>
</feature>
<reference evidence="13" key="1">
    <citation type="submission" date="2018-03" db="EMBL/GenBank/DDBJ databases">
        <authorList>
            <person name="Zecchin S."/>
        </authorList>
    </citation>
    <scope>NUCLEOTIDE SEQUENCE [LARGE SCALE GENOMIC DNA]</scope>
</reference>
<feature type="domain" description="Cation-transporting P-type ATPase N-terminal" evidence="11">
    <location>
        <begin position="2"/>
        <end position="75"/>
    </location>
</feature>
<dbReference type="InterPro" id="IPR008250">
    <property type="entry name" value="ATPase_P-typ_transduc_dom_A_sf"/>
</dbReference>
<dbReference type="AlphaFoldDB" id="A0A2U3QDV8"/>
<dbReference type="GO" id="GO:0016887">
    <property type="term" value="F:ATP hydrolysis activity"/>
    <property type="evidence" value="ECO:0007669"/>
    <property type="project" value="InterPro"/>
</dbReference>
<dbReference type="InterPro" id="IPR023214">
    <property type="entry name" value="HAD_sf"/>
</dbReference>
<gene>
    <name evidence="12" type="ORF">NBG4_100047</name>
</gene>
<dbReference type="Gene3D" id="3.40.1110.10">
    <property type="entry name" value="Calcium-transporting ATPase, cytoplasmic domain N"/>
    <property type="match status" value="1"/>
</dbReference>
<feature type="transmembrane region" description="Helical" evidence="10">
    <location>
        <begin position="58"/>
        <end position="76"/>
    </location>
</feature>
<feature type="transmembrane region" description="Helical" evidence="10">
    <location>
        <begin position="793"/>
        <end position="814"/>
    </location>
</feature>
<dbReference type="EMBL" id="OUUY01000002">
    <property type="protein sequence ID" value="SPP99607.1"/>
    <property type="molecule type" value="Genomic_DNA"/>
</dbReference>
<feature type="transmembrane region" description="Helical" evidence="10">
    <location>
        <begin position="82"/>
        <end position="102"/>
    </location>
</feature>
<keyword evidence="7" id="KW-1278">Translocase</keyword>
<dbReference type="Gene3D" id="2.70.150.10">
    <property type="entry name" value="Calcium-transporting ATPase, cytoplasmic transduction domain A"/>
    <property type="match status" value="1"/>
</dbReference>
<dbReference type="PROSITE" id="PS00154">
    <property type="entry name" value="ATPASE_E1_E2"/>
    <property type="match status" value="1"/>
</dbReference>
<proteinExistence type="inferred from homology"/>
<dbReference type="SUPFAM" id="SSF81653">
    <property type="entry name" value="Calcium ATPase, transduction domain A"/>
    <property type="match status" value="1"/>
</dbReference>
<dbReference type="InterPro" id="IPR023298">
    <property type="entry name" value="ATPase_P-typ_TM_dom_sf"/>
</dbReference>
<evidence type="ECO:0000256" key="9">
    <source>
        <dbReference type="ARBA" id="ARBA00023136"/>
    </source>
</evidence>
<dbReference type="InterPro" id="IPR050510">
    <property type="entry name" value="Cation_transp_ATPase_P-type"/>
</dbReference>
<dbReference type="Proteomes" id="UP000245125">
    <property type="component" value="Unassembled WGS sequence"/>
</dbReference>
<dbReference type="PRINTS" id="PR00119">
    <property type="entry name" value="CATATPASE"/>
</dbReference>
<evidence type="ECO:0000313" key="13">
    <source>
        <dbReference type="Proteomes" id="UP000245125"/>
    </source>
</evidence>
<feature type="transmembrane region" description="Helical" evidence="10">
    <location>
        <begin position="274"/>
        <end position="298"/>
    </location>
</feature>
<evidence type="ECO:0000256" key="3">
    <source>
        <dbReference type="ARBA" id="ARBA00022475"/>
    </source>
</evidence>
<dbReference type="PANTHER" id="PTHR43294">
    <property type="entry name" value="SODIUM/POTASSIUM-TRANSPORTING ATPASE SUBUNIT ALPHA"/>
    <property type="match status" value="1"/>
</dbReference>
<keyword evidence="13" id="KW-1185">Reference proteome</keyword>
<accession>A0A2U3QDV8</accession>
<dbReference type="EC" id="3.6.3.8" evidence="12"/>
<protein>
    <submittedName>
        <fullName evidence="12">Calcium-transporting ATPase</fullName>
        <ecNumber evidence="12">3.6.3.8</ecNumber>
    </submittedName>
</protein>
<dbReference type="SUPFAM" id="SSF56784">
    <property type="entry name" value="HAD-like"/>
    <property type="match status" value="1"/>
</dbReference>
<dbReference type="InterPro" id="IPR018303">
    <property type="entry name" value="ATPase_P-typ_P_site"/>
</dbReference>
<dbReference type="Gene3D" id="1.20.1110.10">
    <property type="entry name" value="Calcium-transporting ATPase, transmembrane domain"/>
    <property type="match status" value="1"/>
</dbReference>
<feature type="transmembrane region" description="Helical" evidence="10">
    <location>
        <begin position="247"/>
        <end position="268"/>
    </location>
</feature>
<dbReference type="SFLD" id="SFLDS00003">
    <property type="entry name" value="Haloacid_Dehalogenase"/>
    <property type="match status" value="1"/>
</dbReference>
<evidence type="ECO:0000259" key="11">
    <source>
        <dbReference type="SMART" id="SM00831"/>
    </source>
</evidence>
<dbReference type="InterPro" id="IPR036412">
    <property type="entry name" value="HAD-like_sf"/>
</dbReference>
<dbReference type="SFLD" id="SFLDG00002">
    <property type="entry name" value="C1.7:_P-type_atpase_like"/>
    <property type="match status" value="1"/>
</dbReference>